<dbReference type="GeneID" id="54362089"/>
<dbReference type="InterPro" id="IPR021851">
    <property type="entry name" value="DUF3455"/>
</dbReference>
<dbReference type="Proteomes" id="UP000504637">
    <property type="component" value="Unplaced"/>
</dbReference>
<dbReference type="PANTHER" id="PTHR35567:SF3">
    <property type="entry name" value="MALATE DEHYDROGENASE"/>
    <property type="match status" value="1"/>
</dbReference>
<feature type="signal peptide" evidence="1">
    <location>
        <begin position="1"/>
        <end position="22"/>
    </location>
</feature>
<reference evidence="3" key="3">
    <citation type="submission" date="2025-08" db="UniProtKB">
        <authorList>
            <consortium name="RefSeq"/>
        </authorList>
    </citation>
    <scope>IDENTIFICATION</scope>
    <source>
        <strain evidence="3">CBS 342.82</strain>
    </source>
</reference>
<dbReference type="Pfam" id="PF11937">
    <property type="entry name" value="DUF3455"/>
    <property type="match status" value="1"/>
</dbReference>
<evidence type="ECO:0000256" key="1">
    <source>
        <dbReference type="SAM" id="SignalP"/>
    </source>
</evidence>
<keyword evidence="1" id="KW-0732">Signal</keyword>
<protein>
    <recommendedName>
        <fullName evidence="4">Malate dehydrogenase</fullName>
    </recommendedName>
</protein>
<reference evidence="3" key="2">
    <citation type="submission" date="2020-04" db="EMBL/GenBank/DDBJ databases">
        <authorList>
            <consortium name="NCBI Genome Project"/>
        </authorList>
    </citation>
    <scope>NUCLEOTIDE SEQUENCE</scope>
    <source>
        <strain evidence="3">CBS 342.82</strain>
    </source>
</reference>
<reference evidence="3" key="1">
    <citation type="submission" date="2020-01" db="EMBL/GenBank/DDBJ databases">
        <authorList>
            <consortium name="DOE Joint Genome Institute"/>
            <person name="Haridas S."/>
            <person name="Albert R."/>
            <person name="Binder M."/>
            <person name="Bloem J."/>
            <person name="Labutti K."/>
            <person name="Salamov A."/>
            <person name="Andreopoulos B."/>
            <person name="Baker S.E."/>
            <person name="Barry K."/>
            <person name="Bills G."/>
            <person name="Bluhm B.H."/>
            <person name="Cannon C."/>
            <person name="Castanera R."/>
            <person name="Culley D.E."/>
            <person name="Daum C."/>
            <person name="Ezra D."/>
            <person name="Gonzalez J.B."/>
            <person name="Henrissat B."/>
            <person name="Kuo A."/>
            <person name="Liang C."/>
            <person name="Lipzen A."/>
            <person name="Lutzoni F."/>
            <person name="Magnuson J."/>
            <person name="Mondo S."/>
            <person name="Nolan M."/>
            <person name="Ohm R."/>
            <person name="Pangilinan J."/>
            <person name="Park H.-J."/>
            <person name="Ramirez L."/>
            <person name="Alfaro M."/>
            <person name="Sun H."/>
            <person name="Tritt A."/>
            <person name="Yoshinaga Y."/>
            <person name="Zwiers L.-H."/>
            <person name="Turgeon B.G."/>
            <person name="Goodwin S.B."/>
            <person name="Spatafora J.W."/>
            <person name="Crous P.W."/>
            <person name="Grigoriev I.V."/>
        </authorList>
    </citation>
    <scope>NUCLEOTIDE SEQUENCE</scope>
    <source>
        <strain evidence="3">CBS 342.82</strain>
    </source>
</reference>
<evidence type="ECO:0008006" key="4">
    <source>
        <dbReference type="Google" id="ProtNLM"/>
    </source>
</evidence>
<dbReference type="PANTHER" id="PTHR35567">
    <property type="entry name" value="MALATE DEHYDROGENASE (AFU_ORTHOLOGUE AFUA_2G13800)"/>
    <property type="match status" value="1"/>
</dbReference>
<gene>
    <name evidence="3" type="ORF">K489DRAFT_377981</name>
</gene>
<organism evidence="3">
    <name type="scientific">Dissoconium aciculare CBS 342.82</name>
    <dbReference type="NCBI Taxonomy" id="1314786"/>
    <lineage>
        <taxon>Eukaryota</taxon>
        <taxon>Fungi</taxon>
        <taxon>Dikarya</taxon>
        <taxon>Ascomycota</taxon>
        <taxon>Pezizomycotina</taxon>
        <taxon>Dothideomycetes</taxon>
        <taxon>Dothideomycetidae</taxon>
        <taxon>Mycosphaerellales</taxon>
        <taxon>Dissoconiaceae</taxon>
        <taxon>Dissoconium</taxon>
    </lineage>
</organism>
<proteinExistence type="predicted"/>
<sequence>MVSFSLNTLSCSVLLLSSSVFARPAPDAVPVAVAVSLDWGRPGSHSAPPPPPLPLASVAASNTGSAALPPPTGQPKYVQLGLGFQNYTCNGTAYVQTAPSSGAIANLYDFTDDLTPANLDTLSPAILKKFESCLKATSCEPKDGQDCDLCHVLAIASIEPDALRQTGFHFFDRPAGAQVPNFNIFEAGDFLSAKRAGGVKAPAGSYTGRNGLGTIDWLYLVDNASGRSHGLSSVYRVETAGGVAPKTCDTAGTQAFIPYAAQYWFYQ</sequence>
<evidence type="ECO:0000313" key="2">
    <source>
        <dbReference type="Proteomes" id="UP000504637"/>
    </source>
</evidence>
<accession>A0A6J3MC21</accession>
<keyword evidence="2" id="KW-1185">Reference proteome</keyword>
<evidence type="ECO:0000313" key="3">
    <source>
        <dbReference type="RefSeq" id="XP_033462469.1"/>
    </source>
</evidence>
<dbReference type="OrthoDB" id="1859733at2759"/>
<feature type="chain" id="PRO_5026681923" description="Malate dehydrogenase" evidence="1">
    <location>
        <begin position="23"/>
        <end position="267"/>
    </location>
</feature>
<name>A0A6J3MC21_9PEZI</name>
<dbReference type="AlphaFoldDB" id="A0A6J3MC21"/>
<dbReference type="RefSeq" id="XP_033462469.1">
    <property type="nucleotide sequence ID" value="XM_033604289.1"/>
</dbReference>